<proteinExistence type="predicted"/>
<evidence type="ECO:0000313" key="4">
    <source>
        <dbReference type="Proteomes" id="UP000177309"/>
    </source>
</evidence>
<organism evidence="3 4">
    <name type="scientific">candidate division WOR-1 bacterium RIFOXYC2_FULL_41_25</name>
    <dbReference type="NCBI Taxonomy" id="1802586"/>
    <lineage>
        <taxon>Bacteria</taxon>
        <taxon>Bacillati</taxon>
        <taxon>Saganbacteria</taxon>
    </lineage>
</organism>
<dbReference type="EMBL" id="MEUI01000031">
    <property type="protein sequence ID" value="OGC33575.1"/>
    <property type="molecule type" value="Genomic_DNA"/>
</dbReference>
<keyword evidence="1" id="KW-1133">Transmembrane helix</keyword>
<dbReference type="Gene3D" id="3.20.20.80">
    <property type="entry name" value="Glycosidases"/>
    <property type="match status" value="1"/>
</dbReference>
<sequence>MLIYLRIYFLIEAKLRQSRPCYNWGVPKLAFRALILSLILFFLLIFFESFQPFDEVIFRTKRKSERGIYITHHLAQTPQLFNSIRQKAKASGINTIVVDGDFFLQPQLLSQLRGKKIEPDILLSPNPWFTNLIKKLHNEGFIVTVRLVVFKDDQLAKVRPDLAIQNGGGGLYRDGLKEHWADPYSKEVHLYKVLLAERAALCGADEIQFDYIRFPVDRAASQAIFPFEQKELSRVAIISSFLKLAKQRLRKYNVSLAADVFGAVAWQLYKDQEALGQDFRQMAQYLDVISPMLYPSHFHNGYDNFANPGEHPYYFLSTGLKKTQELLSGETVAIVPWLQGFNLKSPNFGPSYILEQIKACEDNGIRRFLIWNARNDYSTSFDALKAK</sequence>
<dbReference type="Proteomes" id="UP000177309">
    <property type="component" value="Unassembled WGS sequence"/>
</dbReference>
<keyword evidence="1" id="KW-0472">Membrane</keyword>
<protein>
    <recommendedName>
        <fullName evidence="2">DUF4015 domain-containing protein</fullName>
    </recommendedName>
</protein>
<accession>A0A1F4TLJ6</accession>
<name>A0A1F4TLJ6_UNCSA</name>
<dbReference type="Pfam" id="PF13200">
    <property type="entry name" value="DUF4015"/>
    <property type="match status" value="1"/>
</dbReference>
<evidence type="ECO:0000313" key="3">
    <source>
        <dbReference type="EMBL" id="OGC33575.1"/>
    </source>
</evidence>
<feature type="transmembrane region" description="Helical" evidence="1">
    <location>
        <begin position="29"/>
        <end position="47"/>
    </location>
</feature>
<keyword evidence="1" id="KW-0812">Transmembrane</keyword>
<evidence type="ECO:0000256" key="1">
    <source>
        <dbReference type="SAM" id="Phobius"/>
    </source>
</evidence>
<comment type="caution">
    <text evidence="3">The sequence shown here is derived from an EMBL/GenBank/DDBJ whole genome shotgun (WGS) entry which is preliminary data.</text>
</comment>
<dbReference type="InterPro" id="IPR025275">
    <property type="entry name" value="DUF4015"/>
</dbReference>
<gene>
    <name evidence="3" type="ORF">A2462_02705</name>
</gene>
<evidence type="ECO:0000259" key="2">
    <source>
        <dbReference type="Pfam" id="PF13200"/>
    </source>
</evidence>
<feature type="domain" description="DUF4015" evidence="2">
    <location>
        <begin position="67"/>
        <end position="377"/>
    </location>
</feature>
<reference evidence="3 4" key="1">
    <citation type="journal article" date="2016" name="Nat. Commun.">
        <title>Thousands of microbial genomes shed light on interconnected biogeochemical processes in an aquifer system.</title>
        <authorList>
            <person name="Anantharaman K."/>
            <person name="Brown C.T."/>
            <person name="Hug L.A."/>
            <person name="Sharon I."/>
            <person name="Castelle C.J."/>
            <person name="Probst A.J."/>
            <person name="Thomas B.C."/>
            <person name="Singh A."/>
            <person name="Wilkins M.J."/>
            <person name="Karaoz U."/>
            <person name="Brodie E.L."/>
            <person name="Williams K.H."/>
            <person name="Hubbard S.S."/>
            <person name="Banfield J.F."/>
        </authorList>
    </citation>
    <scope>NUCLEOTIDE SEQUENCE [LARGE SCALE GENOMIC DNA]</scope>
</reference>
<dbReference type="AlphaFoldDB" id="A0A1F4TLJ6"/>